<dbReference type="GO" id="GO:0031151">
    <property type="term" value="F:histone H3K79 methyltransferase activity"/>
    <property type="evidence" value="ECO:0007669"/>
    <property type="project" value="InterPro"/>
</dbReference>
<organism evidence="5 6">
    <name type="scientific">Acidianus brierleyi</name>
    <dbReference type="NCBI Taxonomy" id="41673"/>
    <lineage>
        <taxon>Archaea</taxon>
        <taxon>Thermoproteota</taxon>
        <taxon>Thermoprotei</taxon>
        <taxon>Sulfolobales</taxon>
        <taxon>Sulfolobaceae</taxon>
        <taxon>Acidianus</taxon>
    </lineage>
</organism>
<keyword evidence="2" id="KW-0808">Transferase</keyword>
<dbReference type="CDD" id="cd02440">
    <property type="entry name" value="AdoMet_MTases"/>
    <property type="match status" value="1"/>
</dbReference>
<dbReference type="PANTHER" id="PTHR13610">
    <property type="entry name" value="METHYLTRANSFERASE DOMAIN-CONTAINING PROTEIN"/>
    <property type="match status" value="1"/>
</dbReference>
<name>A0A2U9IF93_9CREN</name>
<evidence type="ECO:0000259" key="4">
    <source>
        <dbReference type="Pfam" id="PF08123"/>
    </source>
</evidence>
<feature type="domain" description="DOT1" evidence="4">
    <location>
        <begin position="10"/>
        <end position="68"/>
    </location>
</feature>
<accession>A0A2U9IF93</accession>
<sequence>MLVPFVPSPPEVIREMLRCAKVKNDDILLDLGCGDGRIIKIAKEEFYVREAIGVEIDKRLCREAKNDNVEVICGDMVTLSSILIPKVSVLTLYLSTRANEILEDIILKYGKKGLRISSHDFTFEKLRPTKEIKVKAMGLLGWTEHMIYCYEL</sequence>
<keyword evidence="1" id="KW-0489">Methyltransferase</keyword>
<evidence type="ECO:0000313" key="5">
    <source>
        <dbReference type="EMBL" id="AWR94718.1"/>
    </source>
</evidence>
<keyword evidence="6" id="KW-1185">Reference proteome</keyword>
<proteinExistence type="predicted"/>
<dbReference type="EMBL" id="CP029289">
    <property type="protein sequence ID" value="AWR94718.1"/>
    <property type="molecule type" value="Genomic_DNA"/>
</dbReference>
<reference evidence="5 6" key="1">
    <citation type="submission" date="2018-05" db="EMBL/GenBank/DDBJ databases">
        <title>Complete Genome Sequences of Extremely Thermoacidophilic, Metal-Mobilizing Type-Strain Members of the Archaeal Family Sulfolobaceae: Acidianus brierleyi DSM-1651T, Acidianus sulfidivorans DSM-18786T, Metallosphaera hakonensis DSM-7519T, and Metallosphaera prunae DSM-10039T.</title>
        <authorList>
            <person name="Counts J.A."/>
            <person name="Kelly R.M."/>
        </authorList>
    </citation>
    <scope>NUCLEOTIDE SEQUENCE [LARGE SCALE GENOMIC DNA]</scope>
    <source>
        <strain evidence="5 6">DSM 1651</strain>
    </source>
</reference>
<dbReference type="KEGG" id="abri:DFR85_09045"/>
<dbReference type="GO" id="GO:0032259">
    <property type="term" value="P:methylation"/>
    <property type="evidence" value="ECO:0007669"/>
    <property type="project" value="UniProtKB-KW"/>
</dbReference>
<gene>
    <name evidence="5" type="ORF">DFR85_09045</name>
</gene>
<evidence type="ECO:0000313" key="6">
    <source>
        <dbReference type="Proteomes" id="UP000248044"/>
    </source>
</evidence>
<keyword evidence="3" id="KW-0949">S-adenosyl-L-methionine</keyword>
<dbReference type="Gene3D" id="3.40.50.150">
    <property type="entry name" value="Vaccinia Virus protein VP39"/>
    <property type="match status" value="1"/>
</dbReference>
<dbReference type="Proteomes" id="UP000248044">
    <property type="component" value="Chromosome"/>
</dbReference>
<dbReference type="InterPro" id="IPR026170">
    <property type="entry name" value="FAM173A/B"/>
</dbReference>
<dbReference type="PANTHER" id="PTHR13610:SF11">
    <property type="entry name" value="METHYLTRANSFERASE DOMAIN-CONTAINING PROTEIN"/>
    <property type="match status" value="1"/>
</dbReference>
<dbReference type="InterPro" id="IPR029063">
    <property type="entry name" value="SAM-dependent_MTases_sf"/>
</dbReference>
<dbReference type="AlphaFoldDB" id="A0A2U9IF93"/>
<dbReference type="SUPFAM" id="SSF53335">
    <property type="entry name" value="S-adenosyl-L-methionine-dependent methyltransferases"/>
    <property type="match status" value="1"/>
</dbReference>
<evidence type="ECO:0000256" key="3">
    <source>
        <dbReference type="ARBA" id="ARBA00022691"/>
    </source>
</evidence>
<evidence type="ECO:0000256" key="1">
    <source>
        <dbReference type="ARBA" id="ARBA00022603"/>
    </source>
</evidence>
<evidence type="ECO:0000256" key="2">
    <source>
        <dbReference type="ARBA" id="ARBA00022679"/>
    </source>
</evidence>
<dbReference type="InterPro" id="IPR025789">
    <property type="entry name" value="DOT1_dom"/>
</dbReference>
<protein>
    <recommendedName>
        <fullName evidence="4">DOT1 domain-containing protein</fullName>
    </recommendedName>
</protein>
<dbReference type="Pfam" id="PF08123">
    <property type="entry name" value="DOT1"/>
    <property type="match status" value="1"/>
</dbReference>